<feature type="compositionally biased region" description="Low complexity" evidence="4">
    <location>
        <begin position="1486"/>
        <end position="1500"/>
    </location>
</feature>
<dbReference type="PANTHER" id="PTHR12784:SF6">
    <property type="entry name" value="NEURON NAVIGATOR 2"/>
    <property type="match status" value="1"/>
</dbReference>
<feature type="compositionally biased region" description="Low complexity" evidence="4">
    <location>
        <begin position="2361"/>
        <end position="2374"/>
    </location>
</feature>
<comment type="similarity">
    <text evidence="1">Belongs to the Nav/unc-53 family.</text>
</comment>
<evidence type="ECO:0000313" key="7">
    <source>
        <dbReference type="RefSeq" id="XP_060033014.1"/>
    </source>
</evidence>
<dbReference type="InterPro" id="IPR001715">
    <property type="entry name" value="CH_dom"/>
</dbReference>
<dbReference type="SMART" id="SM00382">
    <property type="entry name" value="AAA"/>
    <property type="match status" value="1"/>
</dbReference>
<feature type="compositionally biased region" description="Low complexity" evidence="4">
    <location>
        <begin position="876"/>
        <end position="922"/>
    </location>
</feature>
<sequence length="2389" mass="257856">MESVSESSQQQKRKLVNHGLEDQKRIYTDWANHYLAKSGHKRLIKDLQQDVTDGVLLAQIIQVVANEKIEDINGCPKNRSQMIENIDACLNFLAAKGINIQGLSAEEIRNGNLKAILGLFFSLSRYKQQQQQPLKQHLSSTLPPAVSQVAGAPSQCQAGTPQQQVPATPQVLCQPHQPAPHQQAKAQAEMQSSASSKDSSQSKIIRFTLGQKKISRLPGPTARVSAVGSETKTRGGSTTTASNRRSQSFNNYDKSRPVASPPPAPNSHEKEPLASPASSHPGMSENAPASLESSSGSTPSNCGISSAIPQPGSATKPWRSKSISVKHSATSSMLSVKQTVPEAPRPSPEALKPAPNNQKSMLEKLKLFNSKGGSKAGEGPGSRDTSCERLEILPSFEESEEMEASGRTLSMPGPTSSSPKIALKGIAQRTFSRALTNKKNSPKGNEKEKEKQQREKEKEKNKDLTKRASVTERPDLKEGMREDLSVTAVPEMPKKSSKIASFIPKGGKLNSAKKESTAPAHSGIPKPGMKSMPTKSPSAPAPSKEGERSRSGKPSSGLPQQKPQLDGRHSSSSSSLASSEGKGPTGTTLNHSISSQTVSGSIGTTQTTGSNTASVQLPQPQQQYSHPNTATVAPFLYRSQTDTEGNVTAESGSVGVSMEPNHYTKSGQPALEELTAEDPEARRLRTVKNIADLRQNLEETMSSLRGTQVTHSTLETTFDTNVTTEISGRSILSLTGRPTPLSWRLGQSSPRLQAGDAPSMGNGYPPRANASRFINTESGRYVYSAPLRRQLASRGNSVCHVDVSDKAGDEMDLEGISMDAPGYMSDGDVLSKNIRTDDITSGYMTDGGLGLYTRRLNRLPDGMAVVRETLQRNTSLGLGDADSWDDSSSVSSGISDTIDNLSTDDINTSSSISSYANTPASSRKNLDVQTDAEKHSQVERNSLWSGDDIKRSDGGSDSGIKMEPGSKWRRNPSDVSDESDKSTSGKKNPVVSQTGSWRRGMTAQVGITVPRTKPTAPAGALKTPGTGKTDDAKVSEKGRLSPRASQVKRSPSDAGRSSGDESKKSLPGNSRTPAANANSFGFKKQSGSATGLTMITASGATVTSRSATLGKIPKSSALVGRSTGRKTSMDGAQNQDDSYLSLSSRTNLQYRSLPRPSKSTSRNGAGNRSSTSSIDSNISSKSAGLPVPKLREPSKTALGSSLPGLVNQTDKEKGISSDNESVASCNSVKINPAIQPMSSAAQTTLQPGTKYPDVASPTLRRLFGGKPTKQVPITTTENMKNSVVISNPHATLTQQGNLESPSGSGVLSSGSSSPLYSKNVDINQSPLASSPSSAHSGPSNSLTWGTNASSSSAVSKDGLGFQSVSSLHTSCESIDISLSSGGGLSHNSSTGLLSSSKDDALTPFVRTNSVKTTLSESPLSSPAASPKFCRSTLPRKQDSDPHLDRNTLPKKGLRYTPTSQLRTQEDAKEWLRSHSAGGLQDTAANSPFSSGSSVTSPSGTRFNFSQLASPTTVTQMSLSNPTMLRTHSLSNADGQYDPYTDSRFRNSSMSLDEKSRTMSRSGSFRDGFEEVHGSSLSLVSSTSSIYSTPEEKCQSEIRKLRRELDASQEKVSALTTQLTANAHLVAAFEQSLGNMTIRLQSLTMTAEQKDSELNELRKTIELLKKQNAAAQAAINGVINTPELNCKGNGTSQSADLRIRRQHSSDSVSSINSATSHSSVGSNIESDSKKKKRKNWLRSSFKQAFGKKKSPKSASSHSDIEEMTDSSLPSSPKLPHNGSTGSTPLLRNSHSNSLISECMDSEAETVMQLRNELRDKEMKLTDIRLEALSSAHQLDQLREAMNRMQSEIEKLKAENDRLKSESQGSGCSRAPSQVSLSASPRQSLGLSQHSLNLTESTSLDMLLDDTGECSARKEGGRHVKIVVSFQEEMKWKEDSRPHLFLIGCIGVSGKTKWDVLDGVVRRLFKEYIIHVDPVSQLGLNSDSVLGYSIGEIKRSTTSETPELLPCGYLVGENTTISVAVKGLAENSLDSLVFESLIPKPILQRYVSLLVEHRRIILSGPSGTGKTYLANRLSEYMVLREGRELADGVIATFNVDHKSSKELRQYLSNLADQCTSENNASDMPLVIILDNLHHVSSLGDIFNGLLNCKDHKCPYIIGTMNQATSSTPNLQLHHNFRWVLCANHTEPVKGFLGRFLRRKLMETEISGRIRNVELVKIIDWIPKVWHHLNRFLEAHSSSDVTIGPRLFLSCPIDVDGSRVWFTDLWNYSIIPYLLEAVREGLQLYGRRAPWEDPAKWVMDTYPWAATPQQHEWPPLLQLRPEDVGFDGYSMPREGSTSKQMPPSDAEGDPLMNMLMRLQEAANYSSPQSYDSDSNSNSHHDDILDSSLESTL</sequence>
<feature type="region of interest" description="Disordered" evidence="4">
    <location>
        <begin position="1852"/>
        <end position="1880"/>
    </location>
</feature>
<feature type="region of interest" description="Disordered" evidence="4">
    <location>
        <begin position="172"/>
        <end position="626"/>
    </location>
</feature>
<feature type="compositionally biased region" description="Basic and acidic residues" evidence="4">
    <location>
        <begin position="1463"/>
        <end position="1472"/>
    </location>
</feature>
<feature type="compositionally biased region" description="Low complexity" evidence="4">
    <location>
        <begin position="570"/>
        <end position="579"/>
    </location>
</feature>
<dbReference type="Pfam" id="PF00004">
    <property type="entry name" value="AAA"/>
    <property type="match status" value="1"/>
</dbReference>
<feature type="compositionally biased region" description="Polar residues" evidence="4">
    <location>
        <begin position="321"/>
        <end position="338"/>
    </location>
</feature>
<dbReference type="Pfam" id="PF23092">
    <property type="entry name" value="Ubiquitin_6"/>
    <property type="match status" value="1"/>
</dbReference>
<feature type="compositionally biased region" description="Low complexity" evidence="4">
    <location>
        <begin position="529"/>
        <end position="543"/>
    </location>
</feature>
<dbReference type="Gene3D" id="1.10.418.10">
    <property type="entry name" value="Calponin-like domain"/>
    <property type="match status" value="1"/>
</dbReference>
<dbReference type="InterPro" id="IPR057126">
    <property type="entry name" value="NAV1-like_ubiquitin-like"/>
</dbReference>
<feature type="compositionally biased region" description="Polar residues" evidence="4">
    <location>
        <begin position="1680"/>
        <end position="1694"/>
    </location>
</feature>
<feature type="compositionally biased region" description="Low complexity" evidence="4">
    <location>
        <begin position="1169"/>
        <end position="1182"/>
    </location>
</feature>
<dbReference type="Pfam" id="PF00307">
    <property type="entry name" value="CH"/>
    <property type="match status" value="1"/>
</dbReference>
<feature type="compositionally biased region" description="Polar residues" evidence="4">
    <location>
        <begin position="1271"/>
        <end position="1280"/>
    </location>
</feature>
<dbReference type="InterPro" id="IPR027417">
    <property type="entry name" value="P-loop_NTPase"/>
</dbReference>
<dbReference type="InterPro" id="IPR036872">
    <property type="entry name" value="CH_dom_sf"/>
</dbReference>
<dbReference type="Gene3D" id="3.40.50.300">
    <property type="entry name" value="P-loop containing nucleotide triphosphate hydrolases"/>
    <property type="match status" value="1"/>
</dbReference>
<feature type="region of interest" description="Disordered" evidence="4">
    <location>
        <begin position="1411"/>
        <end position="1507"/>
    </location>
</feature>
<feature type="region of interest" description="Disordered" evidence="4">
    <location>
        <begin position="1680"/>
        <end position="1788"/>
    </location>
</feature>
<feature type="compositionally biased region" description="Polar residues" evidence="4">
    <location>
        <begin position="616"/>
        <end position="626"/>
    </location>
</feature>
<feature type="region of interest" description="Disordered" evidence="4">
    <location>
        <begin position="2324"/>
        <end position="2389"/>
    </location>
</feature>
<feature type="compositionally biased region" description="Polar residues" evidence="4">
    <location>
        <begin position="552"/>
        <end position="563"/>
    </location>
</feature>
<dbReference type="CDD" id="cd21285">
    <property type="entry name" value="CH_NAV2"/>
    <property type="match status" value="1"/>
</dbReference>
<dbReference type="InterPro" id="IPR039041">
    <property type="entry name" value="Nav/unc-53"/>
</dbReference>
<accession>A0ABM3W8W4</accession>
<evidence type="ECO:0000256" key="2">
    <source>
        <dbReference type="ARBA" id="ARBA00023054"/>
    </source>
</evidence>
<evidence type="ECO:0000313" key="6">
    <source>
        <dbReference type="Proteomes" id="UP001652624"/>
    </source>
</evidence>
<feature type="compositionally biased region" description="Basic and acidic residues" evidence="4">
    <location>
        <begin position="444"/>
        <end position="484"/>
    </location>
</feature>
<dbReference type="RefSeq" id="XP_060033014.1">
    <property type="nucleotide sequence ID" value="XM_060177031.1"/>
</dbReference>
<name>A0ABM3W8W4_ERIEU</name>
<feature type="compositionally biased region" description="Low complexity" evidence="4">
    <location>
        <begin position="592"/>
        <end position="615"/>
    </location>
</feature>
<feature type="compositionally biased region" description="Polar residues" evidence="4">
    <location>
        <begin position="1860"/>
        <end position="1880"/>
    </location>
</feature>
<feature type="compositionally biased region" description="Low complexity" evidence="4">
    <location>
        <begin position="172"/>
        <end position="203"/>
    </location>
</feature>
<organism evidence="6 7">
    <name type="scientific">Erinaceus europaeus</name>
    <name type="common">Western European hedgehog</name>
    <dbReference type="NCBI Taxonomy" id="9365"/>
    <lineage>
        <taxon>Eukaryota</taxon>
        <taxon>Metazoa</taxon>
        <taxon>Chordata</taxon>
        <taxon>Craniata</taxon>
        <taxon>Vertebrata</taxon>
        <taxon>Euteleostomi</taxon>
        <taxon>Mammalia</taxon>
        <taxon>Eutheria</taxon>
        <taxon>Laurasiatheria</taxon>
        <taxon>Eulipotyphla</taxon>
        <taxon>Erinaceidae</taxon>
        <taxon>Erinaceinae</taxon>
        <taxon>Erinaceus</taxon>
    </lineage>
</organism>
<feature type="region of interest" description="Disordered" evidence="4">
    <location>
        <begin position="1293"/>
        <end position="1349"/>
    </location>
</feature>
<dbReference type="SUPFAM" id="SSF47576">
    <property type="entry name" value="Calponin-homology domain, CH-domain"/>
    <property type="match status" value="1"/>
</dbReference>
<gene>
    <name evidence="7" type="primary">NAV2</name>
</gene>
<dbReference type="InterPro" id="IPR003593">
    <property type="entry name" value="AAA+_ATPase"/>
</dbReference>
<feature type="region of interest" description="Disordered" evidence="4">
    <location>
        <begin position="1113"/>
        <end position="1222"/>
    </location>
</feature>
<feature type="compositionally biased region" description="Polar residues" evidence="4">
    <location>
        <begin position="228"/>
        <end position="252"/>
    </location>
</feature>
<dbReference type="PROSITE" id="PS50021">
    <property type="entry name" value="CH"/>
    <property type="match status" value="1"/>
</dbReference>
<evidence type="ECO:0000256" key="3">
    <source>
        <dbReference type="SAM" id="Coils"/>
    </source>
</evidence>
<dbReference type="GeneID" id="103107139"/>
<feature type="domain" description="Calponin-homology (CH)" evidence="5">
    <location>
        <begin position="21"/>
        <end position="128"/>
    </location>
</feature>
<dbReference type="Proteomes" id="UP001652624">
    <property type="component" value="Chromosome 17"/>
</dbReference>
<feature type="region of interest" description="Disordered" evidence="4">
    <location>
        <begin position="876"/>
        <end position="1086"/>
    </location>
</feature>
<feature type="coiled-coil region" evidence="3">
    <location>
        <begin position="1590"/>
        <end position="1673"/>
    </location>
</feature>
<feature type="compositionally biased region" description="Basic and acidic residues" evidence="4">
    <location>
        <begin position="1028"/>
        <end position="1039"/>
    </location>
</feature>
<feature type="compositionally biased region" description="Low complexity" evidence="4">
    <location>
        <begin position="1414"/>
        <end position="1426"/>
    </location>
</feature>
<feature type="compositionally biased region" description="Low complexity" evidence="4">
    <location>
        <begin position="1325"/>
        <end position="1342"/>
    </location>
</feature>
<feature type="compositionally biased region" description="Polar residues" evidence="4">
    <location>
        <begin position="429"/>
        <end position="439"/>
    </location>
</feature>
<dbReference type="Pfam" id="PF25408">
    <property type="entry name" value="AAA_lid_NAV1"/>
    <property type="match status" value="1"/>
</dbReference>
<feature type="region of interest" description="Disordered" evidence="4">
    <location>
        <begin position="1525"/>
        <end position="1563"/>
    </location>
</feature>
<proteinExistence type="inferred from homology"/>
<dbReference type="SUPFAM" id="SSF52540">
    <property type="entry name" value="P-loop containing nucleoside triphosphate hydrolases"/>
    <property type="match status" value="2"/>
</dbReference>
<keyword evidence="6" id="KW-1185">Reference proteome</keyword>
<evidence type="ECO:0000256" key="1">
    <source>
        <dbReference type="ARBA" id="ARBA00006255"/>
    </source>
</evidence>
<feature type="region of interest" description="Disordered" evidence="4">
    <location>
        <begin position="1255"/>
        <end position="1280"/>
    </location>
</feature>
<feature type="compositionally biased region" description="Basic and acidic residues" evidence="4">
    <location>
        <begin position="1435"/>
        <end position="1447"/>
    </location>
</feature>
<dbReference type="InterPro" id="IPR057568">
    <property type="entry name" value="CortBP2_NAV1-like_AAA_lid"/>
</dbReference>
<feature type="compositionally biased region" description="Polar residues" evidence="4">
    <location>
        <begin position="1704"/>
        <end position="1724"/>
    </location>
</feature>
<dbReference type="PANTHER" id="PTHR12784">
    <property type="entry name" value="STEERIN"/>
    <property type="match status" value="1"/>
</dbReference>
<feature type="compositionally biased region" description="Polar residues" evidence="4">
    <location>
        <begin position="1157"/>
        <end position="1168"/>
    </location>
</feature>
<feature type="compositionally biased region" description="Polar residues" evidence="4">
    <location>
        <begin position="291"/>
        <end position="308"/>
    </location>
</feature>
<evidence type="ECO:0000259" key="5">
    <source>
        <dbReference type="PROSITE" id="PS50021"/>
    </source>
</evidence>
<keyword evidence="2 3" id="KW-0175">Coiled coil</keyword>
<reference evidence="7" key="1">
    <citation type="submission" date="2025-08" db="UniProtKB">
        <authorList>
            <consortium name="RefSeq"/>
        </authorList>
    </citation>
    <scope>IDENTIFICATION</scope>
</reference>
<protein>
    <submittedName>
        <fullName evidence="7">Neuron navigator 2 isoform X8</fullName>
    </submittedName>
</protein>
<feature type="compositionally biased region" description="Low complexity" evidence="4">
    <location>
        <begin position="1300"/>
        <end position="1317"/>
    </location>
</feature>
<feature type="compositionally biased region" description="Polar residues" evidence="4">
    <location>
        <begin position="1776"/>
        <end position="1788"/>
    </location>
</feature>
<evidence type="ECO:0000256" key="4">
    <source>
        <dbReference type="SAM" id="MobiDB-lite"/>
    </source>
</evidence>
<feature type="compositionally biased region" description="Polar residues" evidence="4">
    <location>
        <begin position="1067"/>
        <end position="1086"/>
    </location>
</feature>
<dbReference type="SMART" id="SM00033">
    <property type="entry name" value="CH"/>
    <property type="match status" value="1"/>
</dbReference>
<feature type="compositionally biased region" description="Polar residues" evidence="4">
    <location>
        <begin position="1130"/>
        <end position="1150"/>
    </location>
</feature>
<dbReference type="InterPro" id="IPR003959">
    <property type="entry name" value="ATPase_AAA_core"/>
</dbReference>